<dbReference type="HOGENOM" id="CLU_1144598_0_0_11"/>
<dbReference type="InterPro" id="IPR010281">
    <property type="entry name" value="DUF885"/>
</dbReference>
<dbReference type="EMBL" id="AWSE01000023">
    <property type="protein sequence ID" value="ERH25373.1"/>
    <property type="molecule type" value="Genomic_DNA"/>
</dbReference>
<accession>U1S0H2</accession>
<comment type="caution">
    <text evidence="2">The sequence shown here is derived from an EMBL/GenBank/DDBJ whole genome shotgun (WGS) entry which is preliminary data.</text>
</comment>
<evidence type="ECO:0000256" key="1">
    <source>
        <dbReference type="SAM" id="MobiDB-lite"/>
    </source>
</evidence>
<dbReference type="Proteomes" id="UP000016536">
    <property type="component" value="Unassembled WGS sequence"/>
</dbReference>
<organism evidence="2 3">
    <name type="scientific">Actinomyces johnsonii F0542</name>
    <dbReference type="NCBI Taxonomy" id="1321818"/>
    <lineage>
        <taxon>Bacteria</taxon>
        <taxon>Bacillati</taxon>
        <taxon>Actinomycetota</taxon>
        <taxon>Actinomycetes</taxon>
        <taxon>Actinomycetales</taxon>
        <taxon>Actinomycetaceae</taxon>
        <taxon>Actinomyces</taxon>
    </lineage>
</organism>
<proteinExistence type="predicted"/>
<keyword evidence="3" id="KW-1185">Reference proteome</keyword>
<sequence>MQDQAPGDRRRDSWKDSWGPARARLTDLAEDYARLLASQDPAAAEATGLPSRTLLPDVGPEALAERNRVERRLHQLVRAVETPRSLTGNHGAKDDDARDSTPGDGDPWGRAPLAVRVLRAHLLERLGTSIDLIESADQGAELNILTSPFQGVRRRLITLPTDLPGSTSSVQDWADLVDRYRAAPRALTGIRDSLAVSAAQGVLPPRGQVEAVARQTDDLARILASQARGDLSGGGHAAPGGAL</sequence>
<feature type="non-terminal residue" evidence="2">
    <location>
        <position position="243"/>
    </location>
</feature>
<dbReference type="Pfam" id="PF05960">
    <property type="entry name" value="DUF885"/>
    <property type="match status" value="1"/>
</dbReference>
<reference evidence="2 3" key="1">
    <citation type="submission" date="2013-08" db="EMBL/GenBank/DDBJ databases">
        <authorList>
            <person name="Weinstock G."/>
            <person name="Sodergren E."/>
            <person name="Wylie T."/>
            <person name="Fulton L."/>
            <person name="Fulton R."/>
            <person name="Fronick C."/>
            <person name="O'Laughlin M."/>
            <person name="Godfrey J."/>
            <person name="Miner T."/>
            <person name="Herter B."/>
            <person name="Appelbaum E."/>
            <person name="Cordes M."/>
            <person name="Lek S."/>
            <person name="Wollam A."/>
            <person name="Pepin K.H."/>
            <person name="Palsikar V.B."/>
            <person name="Mitreva M."/>
            <person name="Wilson R.K."/>
        </authorList>
    </citation>
    <scope>NUCLEOTIDE SEQUENCE [LARGE SCALE GENOMIC DNA]</scope>
    <source>
        <strain evidence="2 3">F0542</strain>
    </source>
</reference>
<evidence type="ECO:0000313" key="2">
    <source>
        <dbReference type="EMBL" id="ERH25373.1"/>
    </source>
</evidence>
<dbReference type="RefSeq" id="WP_021609684.1">
    <property type="nucleotide sequence ID" value="NZ_KE952009.1"/>
</dbReference>
<protein>
    <submittedName>
        <fullName evidence="2">Uncharacterized protein</fullName>
    </submittedName>
</protein>
<gene>
    <name evidence="2" type="ORF">HMPREF1979_00533</name>
</gene>
<dbReference type="AlphaFoldDB" id="U1S0H2"/>
<feature type="region of interest" description="Disordered" evidence="1">
    <location>
        <begin position="79"/>
        <end position="109"/>
    </location>
</feature>
<feature type="compositionally biased region" description="Basic and acidic residues" evidence="1">
    <location>
        <begin position="91"/>
        <end position="101"/>
    </location>
</feature>
<evidence type="ECO:0000313" key="3">
    <source>
        <dbReference type="Proteomes" id="UP000016536"/>
    </source>
</evidence>
<feature type="compositionally biased region" description="Basic and acidic residues" evidence="1">
    <location>
        <begin position="1"/>
        <end position="15"/>
    </location>
</feature>
<feature type="region of interest" description="Disordered" evidence="1">
    <location>
        <begin position="1"/>
        <end position="20"/>
    </location>
</feature>
<name>U1S0H2_9ACTO</name>